<dbReference type="Proteomes" id="UP000029444">
    <property type="component" value="Unassembled WGS sequence"/>
</dbReference>
<dbReference type="SUPFAM" id="SSF53681">
    <property type="entry name" value="Aspartate/glutamate racemase"/>
    <property type="match status" value="2"/>
</dbReference>
<dbReference type="PROSITE" id="PS00923">
    <property type="entry name" value="ASP_GLU_RACEMASE_1"/>
    <property type="match status" value="1"/>
</dbReference>
<dbReference type="InterPro" id="IPR033134">
    <property type="entry name" value="Asp/Glu_racemase_AS_2"/>
</dbReference>
<evidence type="ECO:0000256" key="4">
    <source>
        <dbReference type="ARBA" id="ARBA00022984"/>
    </source>
</evidence>
<dbReference type="GO" id="GO:0009252">
    <property type="term" value="P:peptidoglycan biosynthetic process"/>
    <property type="evidence" value="ECO:0007669"/>
    <property type="project" value="UniProtKB-UniRule"/>
</dbReference>
<dbReference type="HAMAP" id="MF_00258">
    <property type="entry name" value="Glu_racemase"/>
    <property type="match status" value="1"/>
</dbReference>
<evidence type="ECO:0000256" key="6">
    <source>
        <dbReference type="ARBA" id="ARBA00023316"/>
    </source>
</evidence>
<feature type="active site" description="Proton donor/acceptor" evidence="7">
    <location>
        <position position="74"/>
    </location>
</feature>
<sequence>MTLSSPIGIFDSGIGGLSVARAVRERLPGEDILYVADSRHAPYGDKSDAFIRDRMHMITDFLLAQGAKAVVVACNTATTAAIAELREAFSVPIIGVEPGVKPAVEATRTGVVGVLATPRTLQTHSFEKLAARFSTDVTLLVQPCPQLVRQIEALDFDGDETRALLREYLAPLLSEGADTIVLGCTHYNYLAEQIAAAAGRDITIISTEDAVAREVGRRLDMASLLAARENGGQGKFFTSGDTGLFRRQLDCLWGESAVLDLFEE</sequence>
<feature type="active site" description="Proton donor/acceptor" evidence="7">
    <location>
        <position position="184"/>
    </location>
</feature>
<evidence type="ECO:0000256" key="3">
    <source>
        <dbReference type="ARBA" id="ARBA00022960"/>
    </source>
</evidence>
<comment type="catalytic activity">
    <reaction evidence="1 7">
        <text>L-glutamate = D-glutamate</text>
        <dbReference type="Rhea" id="RHEA:12813"/>
        <dbReference type="ChEBI" id="CHEBI:29985"/>
        <dbReference type="ChEBI" id="CHEBI:29986"/>
        <dbReference type="EC" id="5.1.1.3"/>
    </reaction>
</comment>
<dbReference type="PANTHER" id="PTHR21198:SF2">
    <property type="entry name" value="GLUTAMATE RACEMASE"/>
    <property type="match status" value="1"/>
</dbReference>
<feature type="binding site" evidence="7">
    <location>
        <begin position="11"/>
        <end position="12"/>
    </location>
    <ligand>
        <name>substrate</name>
    </ligand>
</feature>
<evidence type="ECO:0000256" key="5">
    <source>
        <dbReference type="ARBA" id="ARBA00023235"/>
    </source>
</evidence>
<keyword evidence="6 7" id="KW-0961">Cell wall biogenesis/degradation</keyword>
<feature type="binding site" evidence="7">
    <location>
        <begin position="75"/>
        <end position="76"/>
    </location>
    <ligand>
        <name>substrate</name>
    </ligand>
</feature>
<keyword evidence="3 7" id="KW-0133">Cell shape</keyword>
<dbReference type="InterPro" id="IPR015942">
    <property type="entry name" value="Asp/Glu/hydantoin_racemase"/>
</dbReference>
<protein>
    <recommendedName>
        <fullName evidence="2 7">Glutamate racemase</fullName>
        <ecNumber evidence="2 7">5.1.1.3</ecNumber>
    </recommendedName>
</protein>
<dbReference type="STRING" id="1177154.Y5S_00803"/>
<comment type="function">
    <text evidence="7">Provides the (R)-glutamate required for cell wall biosynthesis.</text>
</comment>
<dbReference type="Pfam" id="PF01177">
    <property type="entry name" value="Asp_Glu_race"/>
    <property type="match status" value="1"/>
</dbReference>
<keyword evidence="4 7" id="KW-0573">Peptidoglycan synthesis</keyword>
<dbReference type="GO" id="GO:0008881">
    <property type="term" value="F:glutamate racemase activity"/>
    <property type="evidence" value="ECO:0007669"/>
    <property type="project" value="UniProtKB-UniRule"/>
</dbReference>
<dbReference type="GO" id="GO:0008360">
    <property type="term" value="P:regulation of cell shape"/>
    <property type="evidence" value="ECO:0007669"/>
    <property type="project" value="UniProtKB-KW"/>
</dbReference>
<dbReference type="PATRIC" id="fig|1177154.3.peg.810"/>
<dbReference type="eggNOG" id="COG0796">
    <property type="taxonomic scope" value="Bacteria"/>
</dbReference>
<evidence type="ECO:0000313" key="9">
    <source>
        <dbReference type="Proteomes" id="UP000029444"/>
    </source>
</evidence>
<accession>A0A095SNT5</accession>
<dbReference type="UniPathway" id="UPA00219"/>
<dbReference type="EMBL" id="ARXV01000002">
    <property type="protein sequence ID" value="KGD66331.1"/>
    <property type="molecule type" value="Genomic_DNA"/>
</dbReference>
<dbReference type="NCBIfam" id="TIGR00067">
    <property type="entry name" value="glut_race"/>
    <property type="match status" value="1"/>
</dbReference>
<evidence type="ECO:0000313" key="8">
    <source>
        <dbReference type="EMBL" id="KGD66331.1"/>
    </source>
</evidence>
<dbReference type="AlphaFoldDB" id="A0A095SNT5"/>
<dbReference type="OrthoDB" id="9801055at2"/>
<evidence type="ECO:0000256" key="2">
    <source>
        <dbReference type="ARBA" id="ARBA00013090"/>
    </source>
</evidence>
<comment type="similarity">
    <text evidence="7">Belongs to the aspartate/glutamate racemases family.</text>
</comment>
<feature type="binding site" evidence="7">
    <location>
        <begin position="43"/>
        <end position="44"/>
    </location>
    <ligand>
        <name>substrate</name>
    </ligand>
</feature>
<dbReference type="FunFam" id="3.40.50.1860:FF:000001">
    <property type="entry name" value="Glutamate racemase"/>
    <property type="match status" value="1"/>
</dbReference>
<dbReference type="GO" id="GO:0071555">
    <property type="term" value="P:cell wall organization"/>
    <property type="evidence" value="ECO:0007669"/>
    <property type="project" value="UniProtKB-KW"/>
</dbReference>
<dbReference type="InterPro" id="IPR001920">
    <property type="entry name" value="Asp/Glu_race"/>
</dbReference>
<comment type="pathway">
    <text evidence="7">Cell wall biogenesis; peptidoglycan biosynthesis.</text>
</comment>
<dbReference type="PROSITE" id="PS00924">
    <property type="entry name" value="ASP_GLU_RACEMASE_2"/>
    <property type="match status" value="1"/>
</dbReference>
<dbReference type="EC" id="5.1.1.3" evidence="2 7"/>
<organism evidence="8 9">
    <name type="scientific">Alcanivorax nanhaiticus</name>
    <dbReference type="NCBI Taxonomy" id="1177154"/>
    <lineage>
        <taxon>Bacteria</taxon>
        <taxon>Pseudomonadati</taxon>
        <taxon>Pseudomonadota</taxon>
        <taxon>Gammaproteobacteria</taxon>
        <taxon>Oceanospirillales</taxon>
        <taxon>Alcanivoracaceae</taxon>
        <taxon>Alcanivorax</taxon>
    </lineage>
</organism>
<dbReference type="InterPro" id="IPR004391">
    <property type="entry name" value="Glu_race"/>
</dbReference>
<evidence type="ECO:0000256" key="1">
    <source>
        <dbReference type="ARBA" id="ARBA00001602"/>
    </source>
</evidence>
<dbReference type="Gene3D" id="3.40.50.1860">
    <property type="match status" value="2"/>
</dbReference>
<dbReference type="RefSeq" id="WP_035230586.1">
    <property type="nucleotide sequence ID" value="NZ_ARXV01000002.1"/>
</dbReference>
<feature type="binding site" evidence="7">
    <location>
        <begin position="185"/>
        <end position="186"/>
    </location>
    <ligand>
        <name>substrate</name>
    </ligand>
</feature>
<proteinExistence type="inferred from homology"/>
<gene>
    <name evidence="7" type="primary">murI</name>
    <name evidence="8" type="ORF">Y5S_00803</name>
</gene>
<reference evidence="8 9" key="1">
    <citation type="submission" date="2012-09" db="EMBL/GenBank/DDBJ databases">
        <title>Genome Sequence of alkane-degrading Bacterium Alcanivorax sp. 19-m-6.</title>
        <authorList>
            <person name="Lai Q."/>
            <person name="Shao Z."/>
        </authorList>
    </citation>
    <scope>NUCLEOTIDE SEQUENCE [LARGE SCALE GENOMIC DNA]</scope>
    <source>
        <strain evidence="8 9">19-m-6</strain>
    </source>
</reference>
<keyword evidence="9" id="KW-1185">Reference proteome</keyword>
<comment type="caution">
    <text evidence="8">The sequence shown here is derived from an EMBL/GenBank/DDBJ whole genome shotgun (WGS) entry which is preliminary data.</text>
</comment>
<keyword evidence="5 7" id="KW-0413">Isomerase</keyword>
<name>A0A095SNT5_9GAMM</name>
<dbReference type="InterPro" id="IPR018187">
    <property type="entry name" value="Asp/Glu_racemase_AS_1"/>
</dbReference>
<dbReference type="PANTHER" id="PTHR21198">
    <property type="entry name" value="GLUTAMATE RACEMASE"/>
    <property type="match status" value="1"/>
</dbReference>
<evidence type="ECO:0000256" key="7">
    <source>
        <dbReference type="HAMAP-Rule" id="MF_00258"/>
    </source>
</evidence>